<proteinExistence type="predicted"/>
<protein>
    <submittedName>
        <fullName evidence="1">Uncharacterized protein</fullName>
    </submittedName>
</protein>
<reference evidence="1 2" key="1">
    <citation type="submission" date="2017-03" db="EMBL/GenBank/DDBJ databases">
        <authorList>
            <person name="Afonso C.L."/>
            <person name="Miller P.J."/>
            <person name="Scott M.A."/>
            <person name="Spackman E."/>
            <person name="Goraichik I."/>
            <person name="Dimitrov K.M."/>
            <person name="Suarez D.L."/>
            <person name="Swayne D.E."/>
        </authorList>
    </citation>
    <scope>NUCLEOTIDE SEQUENCE [LARGE SCALE GENOMIC DNA]</scope>
    <source>
        <strain evidence="2">6(3)</strain>
    </source>
</reference>
<gene>
    <name evidence="1" type="ORF">BAURA63_02218</name>
</gene>
<sequence>MPLVFRSGAFFLWPELRRHGTHSDIVIASIVFEPHYAEVAQLFMLEPERVVVITAKSTRINALFDPGSSPLLWADMEGKIIAGEEIDESGTIGTIGIET</sequence>
<dbReference type="Proteomes" id="UP000234327">
    <property type="component" value="Unassembled WGS sequence"/>
</dbReference>
<dbReference type="AlphaFoldDB" id="A0A2H1JFI5"/>
<evidence type="ECO:0000313" key="2">
    <source>
        <dbReference type="Proteomes" id="UP000234327"/>
    </source>
</evidence>
<name>A0A2H1JFI5_BREAU</name>
<dbReference type="EMBL" id="FXYZ01000008">
    <property type="protein sequence ID" value="SMX86257.1"/>
    <property type="molecule type" value="Genomic_DNA"/>
</dbReference>
<evidence type="ECO:0000313" key="1">
    <source>
        <dbReference type="EMBL" id="SMX86257.1"/>
    </source>
</evidence>
<dbReference type="RefSeq" id="WP_069599970.1">
    <property type="nucleotide sequence ID" value="NZ_FXYZ01000008.1"/>
</dbReference>
<accession>A0A2H1JFI5</accession>
<organism evidence="1 2">
    <name type="scientific">Brevibacterium aurantiacum</name>
    <dbReference type="NCBI Taxonomy" id="273384"/>
    <lineage>
        <taxon>Bacteria</taxon>
        <taxon>Bacillati</taxon>
        <taxon>Actinomycetota</taxon>
        <taxon>Actinomycetes</taxon>
        <taxon>Micrococcales</taxon>
        <taxon>Brevibacteriaceae</taxon>
        <taxon>Brevibacterium</taxon>
    </lineage>
</organism>